<evidence type="ECO:0000256" key="5">
    <source>
        <dbReference type="SAM" id="MobiDB-lite"/>
    </source>
</evidence>
<protein>
    <submittedName>
        <fullName evidence="6">Uncharacterized protein</fullName>
    </submittedName>
</protein>
<evidence type="ECO:0000256" key="4">
    <source>
        <dbReference type="ARBA" id="ARBA00038402"/>
    </source>
</evidence>
<feature type="region of interest" description="Disordered" evidence="5">
    <location>
        <begin position="181"/>
        <end position="200"/>
    </location>
</feature>
<keyword evidence="3" id="KW-0862">Zinc</keyword>
<organism evidence="6">
    <name type="scientific">Hanusia phi</name>
    <dbReference type="NCBI Taxonomy" id="3032"/>
    <lineage>
        <taxon>Eukaryota</taxon>
        <taxon>Cryptophyceae</taxon>
        <taxon>Pyrenomonadales</taxon>
        <taxon>Geminigeraceae</taxon>
        <taxon>Hanusia</taxon>
    </lineage>
</organism>
<dbReference type="GO" id="GO:0046872">
    <property type="term" value="F:metal ion binding"/>
    <property type="evidence" value="ECO:0007669"/>
    <property type="project" value="UniProtKB-KW"/>
</dbReference>
<evidence type="ECO:0000256" key="3">
    <source>
        <dbReference type="ARBA" id="ARBA00022833"/>
    </source>
</evidence>
<dbReference type="Pfam" id="PF04032">
    <property type="entry name" value="Rpr2"/>
    <property type="match status" value="1"/>
</dbReference>
<gene>
    <name evidence="6" type="ORF">HPHI1048_LOCUS12977</name>
</gene>
<dbReference type="EMBL" id="HBEO01019133">
    <property type="protein sequence ID" value="CAD8488712.1"/>
    <property type="molecule type" value="Transcribed_RNA"/>
</dbReference>
<dbReference type="PANTHER" id="PTHR14742:SF0">
    <property type="entry name" value="RIBONUCLEASE P PROTEIN SUBUNIT P21"/>
    <property type="match status" value="1"/>
</dbReference>
<accession>A0A7S0ENM7</accession>
<proteinExistence type="inferred from homology"/>
<dbReference type="GO" id="GO:0005655">
    <property type="term" value="C:nucleolar ribonuclease P complex"/>
    <property type="evidence" value="ECO:0007669"/>
    <property type="project" value="TreeGrafter"/>
</dbReference>
<feature type="compositionally biased region" description="Basic and acidic residues" evidence="5">
    <location>
        <begin position="181"/>
        <end position="190"/>
    </location>
</feature>
<feature type="compositionally biased region" description="Basic and acidic residues" evidence="5">
    <location>
        <begin position="238"/>
        <end position="248"/>
    </location>
</feature>
<dbReference type="InterPro" id="IPR007175">
    <property type="entry name" value="Rpr2/Snm1/Rpp21"/>
</dbReference>
<keyword evidence="2" id="KW-0479">Metal-binding</keyword>
<name>A0A7S0ENM7_9CRYP</name>
<evidence type="ECO:0000313" key="6">
    <source>
        <dbReference type="EMBL" id="CAD8488712.1"/>
    </source>
</evidence>
<dbReference type="GO" id="GO:0008033">
    <property type="term" value="P:tRNA processing"/>
    <property type="evidence" value="ECO:0007669"/>
    <property type="project" value="UniProtKB-KW"/>
</dbReference>
<reference evidence="6" key="1">
    <citation type="submission" date="2021-01" db="EMBL/GenBank/DDBJ databases">
        <authorList>
            <person name="Corre E."/>
            <person name="Pelletier E."/>
            <person name="Niang G."/>
            <person name="Scheremetjew M."/>
            <person name="Finn R."/>
            <person name="Kale V."/>
            <person name="Holt S."/>
            <person name="Cochrane G."/>
            <person name="Meng A."/>
            <person name="Brown T."/>
            <person name="Cohen L."/>
        </authorList>
    </citation>
    <scope>NUCLEOTIDE SEQUENCE</scope>
    <source>
        <strain evidence="6">CCMP325</strain>
    </source>
</reference>
<comment type="similarity">
    <text evidence="4">Belongs to the eukaryotic/archaeal RNase P protein component 4 family.</text>
</comment>
<keyword evidence="1" id="KW-0819">tRNA processing</keyword>
<dbReference type="PANTHER" id="PTHR14742">
    <property type="entry name" value="RIBONUCLEASE P SUBUNIT P21"/>
    <property type="match status" value="1"/>
</dbReference>
<dbReference type="AlphaFoldDB" id="A0A7S0ENM7"/>
<feature type="region of interest" description="Disordered" evidence="5">
    <location>
        <begin position="208"/>
        <end position="269"/>
    </location>
</feature>
<sequence>MAGVTGRMEALWRGAHVVKDSSMKRRMLIALRETASCACVKLDDSVMKRFCTNCSTYLRPGDNCTFRLVSTKHKKKKLTEARGEKIADGEIKERAKRLAMRTWFDGKGRGRHSNKRNELVCKCNDCGYTLLWGGSDPEFVQERRKLRGIKRRGQRFRDNEKAEASLRIEQARSVISKEGLRVESNDETPSKRVLPPTLSSRAEAVLDSSYGMHGKKMNSPGFTAKRPVEKNQTPTKNQKIDSPAKQDGKSTSQSGNKGSLYDMLQNILG</sequence>
<evidence type="ECO:0000256" key="1">
    <source>
        <dbReference type="ARBA" id="ARBA00022694"/>
    </source>
</evidence>
<evidence type="ECO:0000256" key="2">
    <source>
        <dbReference type="ARBA" id="ARBA00022723"/>
    </source>
</evidence>